<dbReference type="RefSeq" id="WP_114564891.1">
    <property type="nucleotide sequence ID" value="NZ_CP031088.1"/>
</dbReference>
<sequence length="245" mass="30517">MDMLKKINKNRIRNKWYSKIVFFLSYAEYDKEQNYWWTWKDNLFDSHTRKQIIVPLLEEIKRINPESKRSRKALKIDYYILIKAINFWRNNYERKWIKQNIDIEELKVYRCEYYNPKCSEVEYRPCIFKKINNFSSKVMIFYFSSRDKPWNRKNGVKIKEMYNNDNANSFFINTWTKIKNINEIVILDYYNKNKSIYIEEKTFYQMLSNLYNSLQKKHINNEEFTNLKKYNSIIRNWKKQYKSVI</sequence>
<keyword evidence="3" id="KW-1185">Reference proteome</keyword>
<dbReference type="Proteomes" id="UP000253689">
    <property type="component" value="Chromosome"/>
</dbReference>
<organism evidence="2 3">
    <name type="scientific">Spiroplasma phoeniceum P40</name>
    <dbReference type="NCBI Taxonomy" id="1276259"/>
    <lineage>
        <taxon>Bacteria</taxon>
        <taxon>Bacillati</taxon>
        <taxon>Mycoplasmatota</taxon>
        <taxon>Mollicutes</taxon>
        <taxon>Entomoplasmatales</taxon>
        <taxon>Spiroplasmataceae</taxon>
        <taxon>Spiroplasma</taxon>
    </lineage>
</organism>
<evidence type="ECO:0000313" key="3">
    <source>
        <dbReference type="Proteomes" id="UP000253689"/>
    </source>
</evidence>
<reference evidence="2" key="2">
    <citation type="submission" date="2018-08" db="EMBL/GenBank/DDBJ databases">
        <title>Complete Genome Sequence of Spiroplasma phoeniceum.</title>
        <authorList>
            <person name="Davis R.E."/>
            <person name="Shao J.Y."/>
            <person name="Zhao Y."/>
            <person name="Silver A."/>
            <person name="Stump z."/>
            <person name="Gasparich G."/>
        </authorList>
    </citation>
    <scope>NUCLEOTIDE SEQUENCE</scope>
    <source>
        <strain evidence="2 3">P40</strain>
    </source>
</reference>
<evidence type="ECO:0000313" key="1">
    <source>
        <dbReference type="EMBL" id="AXF96167.1"/>
    </source>
</evidence>
<evidence type="ECO:0000313" key="2">
    <source>
        <dbReference type="EMBL" id="AXF96212.1"/>
    </source>
</evidence>
<dbReference type="KEGG" id="sphh:SDAV_001200"/>
<name>A0A345DPS4_9MOLU</name>
<dbReference type="AlphaFoldDB" id="A0A345DPS4"/>
<dbReference type="KEGG" id="sphh:SDAV_001245"/>
<dbReference type="EMBL" id="CP031088">
    <property type="protein sequence ID" value="AXF96212.1"/>
    <property type="molecule type" value="Genomic_DNA"/>
</dbReference>
<reference evidence="3" key="1">
    <citation type="submission" date="2018-07" db="EMBL/GenBank/DDBJ databases">
        <title>Complete Genome Sequence of Spiroplasma phoeniceum.</title>
        <authorList>
            <person name="Davis R.E."/>
            <person name="Shao J.Y."/>
            <person name="Zhao Y."/>
            <person name="Silver A."/>
            <person name="Stump z."/>
            <person name="Gasparich G."/>
        </authorList>
    </citation>
    <scope>NUCLEOTIDE SEQUENCE [LARGE SCALE GENOMIC DNA]</scope>
    <source>
        <strain evidence="1 3">P40</strain>
    </source>
</reference>
<protein>
    <submittedName>
        <fullName evidence="2">Uncharacterized protein</fullName>
    </submittedName>
</protein>
<gene>
    <name evidence="1" type="ORF">SDAV_001200</name>
    <name evidence="2" type="ORF">SDAV_001245</name>
</gene>
<proteinExistence type="predicted"/>
<accession>A0A345DPS4</accession>
<dbReference type="EMBL" id="CP031088">
    <property type="protein sequence ID" value="AXF96167.1"/>
    <property type="molecule type" value="Genomic_DNA"/>
</dbReference>